<evidence type="ECO:0000256" key="2">
    <source>
        <dbReference type="SAM" id="SignalP"/>
    </source>
</evidence>
<dbReference type="SUPFAM" id="SSF51182">
    <property type="entry name" value="RmlC-like cupins"/>
    <property type="match status" value="1"/>
</dbReference>
<dbReference type="PANTHER" id="PTHR31189:SF7">
    <property type="entry name" value="OS03G0197300 PROTEIN"/>
    <property type="match status" value="1"/>
</dbReference>
<evidence type="ECO:0000259" key="3">
    <source>
        <dbReference type="SMART" id="SM00835"/>
    </source>
</evidence>
<dbReference type="InterPro" id="IPR006045">
    <property type="entry name" value="Cupin_1"/>
</dbReference>
<dbReference type="EMBL" id="JAZDWU010000009">
    <property type="protein sequence ID" value="KAK9990454.1"/>
    <property type="molecule type" value="Genomic_DNA"/>
</dbReference>
<feature type="compositionally biased region" description="Basic and acidic residues" evidence="1">
    <location>
        <begin position="466"/>
        <end position="646"/>
    </location>
</feature>
<dbReference type="SMART" id="SM00835">
    <property type="entry name" value="Cupin_1"/>
    <property type="match status" value="2"/>
</dbReference>
<accession>A0AAW2C0C7</accession>
<feature type="chain" id="PRO_5043632242" description="Cupin type-1 domain-containing protein" evidence="2">
    <location>
        <begin position="25"/>
        <end position="668"/>
    </location>
</feature>
<dbReference type="Proteomes" id="UP001459277">
    <property type="component" value="Unassembled WGS sequence"/>
</dbReference>
<keyword evidence="5" id="KW-1185">Reference proteome</keyword>
<dbReference type="Gene3D" id="2.60.120.10">
    <property type="entry name" value="Jelly Rolls"/>
    <property type="match status" value="2"/>
</dbReference>
<dbReference type="PANTHER" id="PTHR31189">
    <property type="entry name" value="OS03G0336100 PROTEIN-RELATED"/>
    <property type="match status" value="1"/>
</dbReference>
<evidence type="ECO:0000313" key="5">
    <source>
        <dbReference type="Proteomes" id="UP001459277"/>
    </source>
</evidence>
<feature type="domain" description="Cupin type-1" evidence="3">
    <location>
        <begin position="239"/>
        <end position="393"/>
    </location>
</feature>
<dbReference type="AlphaFoldDB" id="A0AAW2C0C7"/>
<feature type="compositionally biased region" description="Basic and acidic residues" evidence="1">
    <location>
        <begin position="655"/>
        <end position="668"/>
    </location>
</feature>
<dbReference type="InterPro" id="IPR011051">
    <property type="entry name" value="RmlC_Cupin_sf"/>
</dbReference>
<proteinExistence type="predicted"/>
<dbReference type="Pfam" id="PF00190">
    <property type="entry name" value="Cupin_1"/>
    <property type="match status" value="1"/>
</dbReference>
<organism evidence="4 5">
    <name type="scientific">Lithocarpus litseifolius</name>
    <dbReference type="NCBI Taxonomy" id="425828"/>
    <lineage>
        <taxon>Eukaryota</taxon>
        <taxon>Viridiplantae</taxon>
        <taxon>Streptophyta</taxon>
        <taxon>Embryophyta</taxon>
        <taxon>Tracheophyta</taxon>
        <taxon>Spermatophyta</taxon>
        <taxon>Magnoliopsida</taxon>
        <taxon>eudicotyledons</taxon>
        <taxon>Gunneridae</taxon>
        <taxon>Pentapetalae</taxon>
        <taxon>rosids</taxon>
        <taxon>fabids</taxon>
        <taxon>Fagales</taxon>
        <taxon>Fagaceae</taxon>
        <taxon>Lithocarpus</taxon>
    </lineage>
</organism>
<keyword evidence="2" id="KW-0732">Signal</keyword>
<protein>
    <recommendedName>
        <fullName evidence="3">Cupin type-1 domain-containing protein</fullName>
    </recommendedName>
</protein>
<dbReference type="InterPro" id="IPR050253">
    <property type="entry name" value="Seed_Storage-Functional"/>
</dbReference>
<dbReference type="InterPro" id="IPR014710">
    <property type="entry name" value="RmlC-like_jellyroll"/>
</dbReference>
<feature type="compositionally biased region" description="Basic and acidic residues" evidence="1">
    <location>
        <begin position="422"/>
        <end position="457"/>
    </location>
</feature>
<evidence type="ECO:0000256" key="1">
    <source>
        <dbReference type="SAM" id="MobiDB-lite"/>
    </source>
</evidence>
<sequence length="668" mass="79294">MCNKASFLLLLFLFLSLFLHVNKAFKEDASGLEPVVRKDERRQLVVTEYGEVSAIEIGDGARGQYHLQFITLDPNSLFLPVLLHADMVFYVHTGSGRLTWTDTLDEMRRVDLRRGDIYRLKSGSIFYVHSSLQPERQKLRIHAIFTNTDDDSYEPTIGAYTTIGNLLRGFDKKVLKASFKVSKDLITEITKGTQPPGIVHAEPTKETETNFWELDTLLLQVSRRGRGGMLFSDNKKKLYNIFDEKPDFENGNGWSLTVTKKKLHLLKGSNIGLFMVNLTEGSMMGPHWNPLATEISIVLRGEGMVRLVCSSTAKKSECNNMRFRVEEGDVFAVPRFHPMAQISFNNESFVFMGFSTTTRKNNPQFLAGKSSVFQTLDKRVLALSFNVTNSTVIDQLMNQQPESVILECCNCAEEEQRLMEEEEAKKREEEKEREEEEARKREEEEAKREEEEAREKEREEEEKEREEEAKWGKEEARKREEEEGGKREEEEARKRGEEEAARKREEEREKEAKREKEEARKREEEEGGKREEKEVRRREEDAKWEQEEGRREEEERRRRWEEEREEKAREKPMREKREREHKEEETWRREHTRKREEEAKREQEEARRKEEERRGQEEPERETTRKEREVEEKKWRQEASEWKEEEARGEEEEMREAWGKREEQAMMI</sequence>
<name>A0AAW2C0C7_9ROSI</name>
<dbReference type="CDD" id="cd02244">
    <property type="entry name" value="cupin_7S_vicilin-like_N"/>
    <property type="match status" value="1"/>
</dbReference>
<reference evidence="4 5" key="1">
    <citation type="submission" date="2024-01" db="EMBL/GenBank/DDBJ databases">
        <title>A telomere-to-telomere, gap-free genome of sweet tea (Lithocarpus litseifolius).</title>
        <authorList>
            <person name="Zhou J."/>
        </authorList>
    </citation>
    <scope>NUCLEOTIDE SEQUENCE [LARGE SCALE GENOMIC DNA]</scope>
    <source>
        <strain evidence="4">Zhou-2022a</strain>
        <tissue evidence="4">Leaf</tissue>
    </source>
</reference>
<feature type="signal peptide" evidence="2">
    <location>
        <begin position="1"/>
        <end position="24"/>
    </location>
</feature>
<feature type="region of interest" description="Disordered" evidence="1">
    <location>
        <begin position="422"/>
        <end position="668"/>
    </location>
</feature>
<feature type="domain" description="Cupin type-1" evidence="3">
    <location>
        <begin position="33"/>
        <end position="187"/>
    </location>
</feature>
<evidence type="ECO:0000313" key="4">
    <source>
        <dbReference type="EMBL" id="KAK9990454.1"/>
    </source>
</evidence>
<dbReference type="CDD" id="cd02245">
    <property type="entry name" value="cupin_7S_vicilin-like_C"/>
    <property type="match status" value="1"/>
</dbReference>
<gene>
    <name evidence="4" type="ORF">SO802_025439</name>
</gene>
<comment type="caution">
    <text evidence="4">The sequence shown here is derived from an EMBL/GenBank/DDBJ whole genome shotgun (WGS) entry which is preliminary data.</text>
</comment>